<organism evidence="1">
    <name type="scientific">Fusarium oxysporum f. sp. melonis 26406</name>
    <dbReference type="NCBI Taxonomy" id="1089452"/>
    <lineage>
        <taxon>Eukaryota</taxon>
        <taxon>Fungi</taxon>
        <taxon>Dikarya</taxon>
        <taxon>Ascomycota</taxon>
        <taxon>Pezizomycotina</taxon>
        <taxon>Sordariomycetes</taxon>
        <taxon>Hypocreomycetidae</taxon>
        <taxon>Hypocreales</taxon>
        <taxon>Nectriaceae</taxon>
        <taxon>Fusarium</taxon>
        <taxon>Fusarium oxysporum species complex</taxon>
    </lineage>
</organism>
<dbReference type="HOGENOM" id="CLU_3014157_0_0_1"/>
<reference evidence="1" key="1">
    <citation type="submission" date="2012-04" db="EMBL/GenBank/DDBJ databases">
        <title>The Genome Sequence of Fusarium oxysporum melonis.</title>
        <authorList>
            <consortium name="The Broad Institute Genome Sequencing Platform"/>
            <person name="Ma L.-J."/>
            <person name="Gale L.R."/>
            <person name="Schwartz D.C."/>
            <person name="Zhou S."/>
            <person name="Corby-Kistler H."/>
            <person name="Young S.K."/>
            <person name="Zeng Q."/>
            <person name="Gargeya S."/>
            <person name="Fitzgerald M."/>
            <person name="Haas B."/>
            <person name="Abouelleil A."/>
            <person name="Alvarado L."/>
            <person name="Arachchi H.M."/>
            <person name="Berlin A."/>
            <person name="Brown A."/>
            <person name="Chapman S.B."/>
            <person name="Chen Z."/>
            <person name="Dunbar C."/>
            <person name="Freedman E."/>
            <person name="Gearin G."/>
            <person name="Goldberg J."/>
            <person name="Griggs A."/>
            <person name="Gujja S."/>
            <person name="Heiman D."/>
            <person name="Howarth C."/>
            <person name="Larson L."/>
            <person name="Lui A."/>
            <person name="MacDonald P.J.P."/>
            <person name="Montmayeur A."/>
            <person name="Murphy C."/>
            <person name="Neiman D."/>
            <person name="Pearson M."/>
            <person name="Priest M."/>
            <person name="Roberts A."/>
            <person name="Saif S."/>
            <person name="Shea T."/>
            <person name="Shenoy N."/>
            <person name="Sisk P."/>
            <person name="Stolte C."/>
            <person name="Sykes S."/>
            <person name="Wortman J."/>
            <person name="Nusbaum C."/>
            <person name="Birren B."/>
        </authorList>
    </citation>
    <scope>NUCLEOTIDE SEQUENCE</scope>
    <source>
        <strain evidence="1">26406</strain>
    </source>
</reference>
<accession>X0A7M7</accession>
<sequence length="56" mass="6483">MQTRDLFDVDVIDLRWRAGHVVIDYRDRIIVARLTVVDDDCAAAHLVMEVRVLGLF</sequence>
<proteinExistence type="predicted"/>
<gene>
    <name evidence="1" type="ORF">FOMG_09737</name>
</gene>
<dbReference type="EMBL" id="JH659334">
    <property type="protein sequence ID" value="EXK36563.1"/>
    <property type="molecule type" value="Genomic_DNA"/>
</dbReference>
<dbReference type="VEuPathDB" id="FungiDB:FOMG_09737"/>
<dbReference type="Proteomes" id="UP000030703">
    <property type="component" value="Unassembled WGS sequence"/>
</dbReference>
<dbReference type="AlphaFoldDB" id="X0A7M7"/>
<protein>
    <submittedName>
        <fullName evidence="1">Uncharacterized protein</fullName>
    </submittedName>
</protein>
<reference evidence="1" key="2">
    <citation type="submission" date="2012-05" db="EMBL/GenBank/DDBJ databases">
        <title>Annotation of the Genome Sequence of Fusarium oxysporum f. sp. melonis 26406.</title>
        <authorList>
            <consortium name="The Broad Institute Genomics Platform"/>
            <person name="Ma L.-J."/>
            <person name="Corby-Kistler H."/>
            <person name="Broz K."/>
            <person name="Gale L.R."/>
            <person name="Jonkers W."/>
            <person name="O'Donnell K."/>
            <person name="Ploetz R."/>
            <person name="Steinberg C."/>
            <person name="Schwartz D.C."/>
            <person name="VanEtten H."/>
            <person name="Zhou S."/>
            <person name="Young S.K."/>
            <person name="Zeng Q."/>
            <person name="Gargeya S."/>
            <person name="Fitzgerald M."/>
            <person name="Abouelleil A."/>
            <person name="Alvarado L."/>
            <person name="Chapman S.B."/>
            <person name="Gainer-Dewar J."/>
            <person name="Goldberg J."/>
            <person name="Griggs A."/>
            <person name="Gujja S."/>
            <person name="Hansen M."/>
            <person name="Howarth C."/>
            <person name="Imamovic A."/>
            <person name="Ireland A."/>
            <person name="Larimer J."/>
            <person name="McCowan C."/>
            <person name="Murphy C."/>
            <person name="Pearson M."/>
            <person name="Poon T.W."/>
            <person name="Priest M."/>
            <person name="Roberts A."/>
            <person name="Saif S."/>
            <person name="Shea T."/>
            <person name="Sykes S."/>
            <person name="Wortman J."/>
            <person name="Nusbaum C."/>
            <person name="Birren B."/>
        </authorList>
    </citation>
    <scope>NUCLEOTIDE SEQUENCE</scope>
    <source>
        <strain evidence="1">26406</strain>
    </source>
</reference>
<evidence type="ECO:0000313" key="1">
    <source>
        <dbReference type="EMBL" id="EXK36563.1"/>
    </source>
</evidence>
<name>X0A7M7_FUSOX</name>